<sequence length="792" mass="88836">LQTRKAALEKFRKKGYDVSAGPSTFHRPVQPKPPLAVKPSIKPSSDDETEKDPSPPQLNPVAQRFGIQLQPTNRGNYEKPGCSKLSIKTSDPSKENPKPLNPKPARNKFLPPPDKNKNPLRRKPKQENEAKPEFSEVAAVKEKLRSATQENEPKPSVSKPPVAQKPSLHNKVSQNKDTSNKSSFLQRQSGPRGNTHALQKAKKMGENRSSAAEAAGSHSSKIVLKPIGRRPSLLKGIPKTVVKNTEEKGMSAAKNIFLDKVIQEESGSSRKSHRMNMALATGTTSCESLEEDGDRSSTIRKQKILPPVSKLGQPPKKPSRPPFVDLQKLQKSCLGKNLENEGLKQKASSSAALAQKITPSYSAGQLPPPPPASHPSLQVPAAPSLPPRNIKPSSEIRNLDNEENYDDVDFVSQDPGNTQRDQESDGEMYEDINDIRLSKGKQKKWDKKDKRRMDQDKKKQKETEKKEQELKKKFKLTKPIEVLHQARACVDYKGGKNELTVKRGDNIEILRLTDNPEGKWLGRIKGCYGYIKTTMVEIDYDSLKRKQKPSTRAAVKHTKSGQEMYDDVGQQDTTRSQSGLQTGGGSMFPPAPADQDIYDGIDDEDVKARSVSQDEDKNGFWHWGILKRLKVKDGKKKSVQEKTSKVNEAEENENVFTSSSTKQSGKDYGENVYDDIDFSDFPPLPPAPRQVKILLPSLEIYGKRKPDENDAESFKMVEEEKDFRRRFKFDGEIKVLYSTTTVQDLSQKKWTYKELPVKPGESLDVIQSTDDTKVLCRNKKGRLKERFMTTLV</sequence>
<feature type="compositionally biased region" description="Low complexity" evidence="4">
    <location>
        <begin position="209"/>
        <end position="220"/>
    </location>
</feature>
<dbReference type="EMBL" id="VXBU01012211">
    <property type="protein sequence ID" value="NXN85816.1"/>
    <property type="molecule type" value="Genomic_DNA"/>
</dbReference>
<feature type="compositionally biased region" description="Polar residues" evidence="4">
    <location>
        <begin position="654"/>
        <end position="663"/>
    </location>
</feature>
<dbReference type="OrthoDB" id="9396701at2759"/>
<dbReference type="SMART" id="SM00326">
    <property type="entry name" value="SH3"/>
    <property type="match status" value="1"/>
</dbReference>
<comment type="caution">
    <text evidence="6">The sequence shown here is derived from an EMBL/GenBank/DDBJ whole genome shotgun (WGS) entry which is preliminary data.</text>
</comment>
<feature type="region of interest" description="Disordered" evidence="4">
    <location>
        <begin position="13"/>
        <end position="240"/>
    </location>
</feature>
<evidence type="ECO:0000256" key="2">
    <source>
        <dbReference type="ARBA" id="ARBA00022553"/>
    </source>
</evidence>
<evidence type="ECO:0000256" key="4">
    <source>
        <dbReference type="SAM" id="MobiDB-lite"/>
    </source>
</evidence>
<dbReference type="InterPro" id="IPR001452">
    <property type="entry name" value="SH3_domain"/>
</dbReference>
<evidence type="ECO:0000259" key="5">
    <source>
        <dbReference type="PROSITE" id="PS50002"/>
    </source>
</evidence>
<keyword evidence="7" id="KW-1185">Reference proteome</keyword>
<dbReference type="GO" id="GO:0050852">
    <property type="term" value="P:T cell receptor signaling pathway"/>
    <property type="evidence" value="ECO:0007669"/>
    <property type="project" value="TreeGrafter"/>
</dbReference>
<dbReference type="InterPro" id="IPR029294">
    <property type="entry name" value="hSH3"/>
</dbReference>
<feature type="domain" description="SH3" evidence="5">
    <location>
        <begin position="481"/>
        <end position="541"/>
    </location>
</feature>
<dbReference type="Gene3D" id="2.30.30.40">
    <property type="entry name" value="SH3 Domains"/>
    <property type="match status" value="2"/>
</dbReference>
<gene>
    <name evidence="6" type="primary">Fyb1</name>
    <name evidence="6" type="ORF">BOMGAR_R07138</name>
</gene>
<feature type="region of interest" description="Disordered" evidence="4">
    <location>
        <begin position="340"/>
        <end position="468"/>
    </location>
</feature>
<protein>
    <submittedName>
        <fullName evidence="6">FYB1 protein</fullName>
    </submittedName>
</protein>
<dbReference type="PROSITE" id="PS50002">
    <property type="entry name" value="SH3"/>
    <property type="match status" value="1"/>
</dbReference>
<dbReference type="PANTHER" id="PTHR16830:SF13">
    <property type="entry name" value="FYN-BINDING PROTEIN 1"/>
    <property type="match status" value="1"/>
</dbReference>
<feature type="compositionally biased region" description="Basic and acidic residues" evidence="4">
    <location>
        <begin position="636"/>
        <end position="648"/>
    </location>
</feature>
<keyword evidence="1 3" id="KW-0728">SH3 domain</keyword>
<feature type="region of interest" description="Disordered" evidence="4">
    <location>
        <begin position="636"/>
        <end position="668"/>
    </location>
</feature>
<dbReference type="AlphaFoldDB" id="A0A7L1MF10"/>
<dbReference type="PANTHER" id="PTHR16830">
    <property type="entry name" value="SH2 CONTAINING ADAPTOR PRAM-1 RELATED"/>
    <property type="match status" value="1"/>
</dbReference>
<feature type="compositionally biased region" description="Polar residues" evidence="4">
    <location>
        <begin position="170"/>
        <end position="192"/>
    </location>
</feature>
<dbReference type="Pfam" id="PF14603">
    <property type="entry name" value="hSH3"/>
    <property type="match status" value="1"/>
</dbReference>
<dbReference type="GO" id="GO:0072659">
    <property type="term" value="P:protein localization to plasma membrane"/>
    <property type="evidence" value="ECO:0007669"/>
    <property type="project" value="TreeGrafter"/>
</dbReference>
<evidence type="ECO:0000313" key="6">
    <source>
        <dbReference type="EMBL" id="NXN85816.1"/>
    </source>
</evidence>
<dbReference type="Pfam" id="PF07653">
    <property type="entry name" value="SH3_2"/>
    <property type="match status" value="1"/>
</dbReference>
<feature type="compositionally biased region" description="Polar residues" evidence="4">
    <location>
        <begin position="570"/>
        <end position="580"/>
    </location>
</feature>
<feature type="region of interest" description="Disordered" evidence="4">
    <location>
        <begin position="281"/>
        <end position="328"/>
    </location>
</feature>
<dbReference type="GO" id="GO:0005886">
    <property type="term" value="C:plasma membrane"/>
    <property type="evidence" value="ECO:0007669"/>
    <property type="project" value="InterPro"/>
</dbReference>
<feature type="non-terminal residue" evidence="6">
    <location>
        <position position="1"/>
    </location>
</feature>
<dbReference type="Proteomes" id="UP000532545">
    <property type="component" value="Unassembled WGS sequence"/>
</dbReference>
<accession>A0A7L1MF10</accession>
<feature type="region of interest" description="Disordered" evidence="4">
    <location>
        <begin position="549"/>
        <end position="598"/>
    </location>
</feature>
<name>A0A7L1MF10_BOMGA</name>
<dbReference type="FunFam" id="2.30.30.40:FF:000133">
    <property type="entry name" value="FYN-binding protein-like isoform X2"/>
    <property type="match status" value="1"/>
</dbReference>
<evidence type="ECO:0000256" key="3">
    <source>
        <dbReference type="PROSITE-ProRule" id="PRU00192"/>
    </source>
</evidence>
<organism evidence="6 7">
    <name type="scientific">Bombycilla garrulus</name>
    <name type="common">Bohemian waxwing</name>
    <name type="synonym">Lanius garrulus</name>
    <dbReference type="NCBI Taxonomy" id="125297"/>
    <lineage>
        <taxon>Eukaryota</taxon>
        <taxon>Metazoa</taxon>
        <taxon>Chordata</taxon>
        <taxon>Craniata</taxon>
        <taxon>Vertebrata</taxon>
        <taxon>Euteleostomi</taxon>
        <taxon>Archelosauria</taxon>
        <taxon>Archosauria</taxon>
        <taxon>Dinosauria</taxon>
        <taxon>Saurischia</taxon>
        <taxon>Theropoda</taxon>
        <taxon>Coelurosauria</taxon>
        <taxon>Aves</taxon>
        <taxon>Neognathae</taxon>
        <taxon>Neoaves</taxon>
        <taxon>Telluraves</taxon>
        <taxon>Australaves</taxon>
        <taxon>Passeriformes</taxon>
        <taxon>Bombycillidae</taxon>
        <taxon>Bombycilla</taxon>
    </lineage>
</organism>
<feature type="compositionally biased region" description="Basic residues" evidence="4">
    <location>
        <begin position="549"/>
        <end position="559"/>
    </location>
</feature>
<keyword evidence="2" id="KW-0597">Phosphoprotein</keyword>
<dbReference type="InterPro" id="IPR043443">
    <property type="entry name" value="FYB1/2-like"/>
</dbReference>
<evidence type="ECO:0000256" key="1">
    <source>
        <dbReference type="ARBA" id="ARBA00022443"/>
    </source>
</evidence>
<evidence type="ECO:0000313" key="7">
    <source>
        <dbReference type="Proteomes" id="UP000532545"/>
    </source>
</evidence>
<proteinExistence type="predicted"/>
<feature type="compositionally biased region" description="Basic and acidic residues" evidence="4">
    <location>
        <begin position="446"/>
        <end position="468"/>
    </location>
</feature>
<reference evidence="6 7" key="1">
    <citation type="submission" date="2019-09" db="EMBL/GenBank/DDBJ databases">
        <title>Bird 10,000 Genomes (B10K) Project - Family phase.</title>
        <authorList>
            <person name="Zhang G."/>
        </authorList>
    </citation>
    <scope>NUCLEOTIDE SEQUENCE [LARGE SCALE GENOMIC DNA]</scope>
    <source>
        <strain evidence="6">B10K-DU-002-23</strain>
        <tissue evidence="6">Muscle</tissue>
    </source>
</reference>
<feature type="non-terminal residue" evidence="6">
    <location>
        <position position="792"/>
    </location>
</feature>
<dbReference type="SUPFAM" id="SSF50044">
    <property type="entry name" value="SH3-domain"/>
    <property type="match status" value="2"/>
</dbReference>
<feature type="compositionally biased region" description="Basic and acidic residues" evidence="4">
    <location>
        <begin position="125"/>
        <end position="145"/>
    </location>
</feature>
<dbReference type="InterPro" id="IPR036028">
    <property type="entry name" value="SH3-like_dom_sf"/>
</dbReference>
<dbReference type="GO" id="GO:0007229">
    <property type="term" value="P:integrin-mediated signaling pathway"/>
    <property type="evidence" value="ECO:0007669"/>
    <property type="project" value="InterPro"/>
</dbReference>
<feature type="compositionally biased region" description="Low complexity" evidence="4">
    <location>
        <begin position="345"/>
        <end position="365"/>
    </location>
</feature>